<dbReference type="PANTHER" id="PTHR11552:SF78">
    <property type="entry name" value="GLUCOSE-METHANOL-CHOLINE OXIDOREDUCTASE N-TERMINAL DOMAIN-CONTAINING PROTEIN"/>
    <property type="match status" value="1"/>
</dbReference>
<evidence type="ECO:0000256" key="2">
    <source>
        <dbReference type="PIRSR" id="PIRSR000137-2"/>
    </source>
</evidence>
<dbReference type="InterPro" id="IPR000172">
    <property type="entry name" value="GMC_OxRdtase_N"/>
</dbReference>
<evidence type="ECO:0000259" key="3">
    <source>
        <dbReference type="PROSITE" id="PS00624"/>
    </source>
</evidence>
<organism evidence="4 5">
    <name type="scientific">Cadophora malorum</name>
    <dbReference type="NCBI Taxonomy" id="108018"/>
    <lineage>
        <taxon>Eukaryota</taxon>
        <taxon>Fungi</taxon>
        <taxon>Dikarya</taxon>
        <taxon>Ascomycota</taxon>
        <taxon>Pezizomycotina</taxon>
        <taxon>Leotiomycetes</taxon>
        <taxon>Helotiales</taxon>
        <taxon>Ploettnerulaceae</taxon>
        <taxon>Cadophora</taxon>
    </lineage>
</organism>
<feature type="domain" description="Glucose-methanol-choline oxidoreductase N-terminal" evidence="3">
    <location>
        <begin position="260"/>
        <end position="274"/>
    </location>
</feature>
<dbReference type="GO" id="GO:0016614">
    <property type="term" value="F:oxidoreductase activity, acting on CH-OH group of donors"/>
    <property type="evidence" value="ECO:0007669"/>
    <property type="project" value="InterPro"/>
</dbReference>
<feature type="binding site" evidence="2">
    <location>
        <position position="96"/>
    </location>
    <ligand>
        <name>FAD</name>
        <dbReference type="ChEBI" id="CHEBI:57692"/>
    </ligand>
</feature>
<dbReference type="AlphaFoldDB" id="A0A8H7THR6"/>
<dbReference type="Pfam" id="PF05199">
    <property type="entry name" value="GMC_oxred_C"/>
    <property type="match status" value="1"/>
</dbReference>
<dbReference type="SUPFAM" id="SSF51905">
    <property type="entry name" value="FAD/NAD(P)-binding domain"/>
    <property type="match status" value="1"/>
</dbReference>
<feature type="binding site" evidence="2">
    <location>
        <begin position="518"/>
        <end position="519"/>
    </location>
    <ligand>
        <name>FAD</name>
        <dbReference type="ChEBI" id="CHEBI:57692"/>
    </ligand>
</feature>
<dbReference type="Pfam" id="PF00732">
    <property type="entry name" value="GMC_oxred_N"/>
    <property type="match status" value="1"/>
</dbReference>
<name>A0A8H7THR6_9HELO</name>
<dbReference type="InterPro" id="IPR007867">
    <property type="entry name" value="GMC_OxRtase_C"/>
</dbReference>
<dbReference type="OrthoDB" id="269227at2759"/>
<reference evidence="4" key="1">
    <citation type="submission" date="2021-02" db="EMBL/GenBank/DDBJ databases">
        <title>Genome sequence Cadophora malorum strain M34.</title>
        <authorList>
            <person name="Stefanovic E."/>
            <person name="Vu D."/>
            <person name="Scully C."/>
            <person name="Dijksterhuis J."/>
            <person name="Roader J."/>
            <person name="Houbraken J."/>
        </authorList>
    </citation>
    <scope>NUCLEOTIDE SEQUENCE</scope>
    <source>
        <strain evidence="4">M34</strain>
    </source>
</reference>
<protein>
    <recommendedName>
        <fullName evidence="3">Glucose-methanol-choline oxidoreductase N-terminal domain-containing protein</fullName>
    </recommendedName>
</protein>
<keyword evidence="5" id="KW-1185">Reference proteome</keyword>
<proteinExistence type="inferred from homology"/>
<dbReference type="Gene3D" id="3.30.560.10">
    <property type="entry name" value="Glucose Oxidase, domain 3"/>
    <property type="match status" value="1"/>
</dbReference>
<evidence type="ECO:0000256" key="1">
    <source>
        <dbReference type="ARBA" id="ARBA00010790"/>
    </source>
</evidence>
<dbReference type="EMBL" id="JAFJYH010000100">
    <property type="protein sequence ID" value="KAG4419671.1"/>
    <property type="molecule type" value="Genomic_DNA"/>
</dbReference>
<comment type="caution">
    <text evidence="4">The sequence shown here is derived from an EMBL/GenBank/DDBJ whole genome shotgun (WGS) entry which is preliminary data.</text>
</comment>
<evidence type="ECO:0000313" key="4">
    <source>
        <dbReference type="EMBL" id="KAG4419671.1"/>
    </source>
</evidence>
<sequence length="587" mass="64355">MPLYNKLPEGLKEVDIVIAGGGTAGCVVAGRLAAADPHLEILVVEGGQNNFNNPRIVNPGVALYNIVPGSKTALFWQGEKSDHLAGRAPMVQSGGVLGGGSSINYMMYTRAQACDFDSWKTPGWSAKEMLPYLKKLENYHGRGNPDLHGFDGPVHISDGGYREKRSEEDFITAAAKVGYPDIVDLQDLDSNNGVSRWLRYVSPDGKRQDSAHTFLHPLLNDGKHLKLYVLVESKIIRVLFDDEKTANGVEARKLVVVSAGACGSPLILERSGVGNSEILRQASVHVVADMPGVGHDYQDHNGVFPVYKTSLELHQTNNALLGGVHTLDQAIENGDPNVRWNMVDVAAKIRPREADIAALGCQFQAAWEKDFRNEPSKPLGLFALIGGFFAPRQEHMSGEFISIASYSAYPFSRGSIHITGPNISDPPKFNTGYFSDENDIDLKAHIWQYKIQREIMRRTKIYRGELATTHPRFHPSSQAALLDLDISQESNITENIVYSTEDDKAIEQYLRENINSTWHSLGTAKMAPREQMGVVDESLGVYGVRGLKVIDLSIVPENVGANTNNTALVIGEKGADIIAKQLGIVNF</sequence>
<evidence type="ECO:0000313" key="5">
    <source>
        <dbReference type="Proteomes" id="UP000664132"/>
    </source>
</evidence>
<dbReference type="PIRSF" id="PIRSF000137">
    <property type="entry name" value="Alcohol_oxidase"/>
    <property type="match status" value="1"/>
</dbReference>
<accession>A0A8H7THR6</accession>
<comment type="similarity">
    <text evidence="1">Belongs to the GMC oxidoreductase family.</text>
</comment>
<dbReference type="SUPFAM" id="SSF54373">
    <property type="entry name" value="FAD-linked reductases, C-terminal domain"/>
    <property type="match status" value="1"/>
</dbReference>
<keyword evidence="2" id="KW-0285">Flavoprotein</keyword>
<dbReference type="PROSITE" id="PS00624">
    <property type="entry name" value="GMC_OXRED_2"/>
    <property type="match status" value="1"/>
</dbReference>
<dbReference type="GO" id="GO:0050660">
    <property type="term" value="F:flavin adenine dinucleotide binding"/>
    <property type="evidence" value="ECO:0007669"/>
    <property type="project" value="InterPro"/>
</dbReference>
<gene>
    <name evidence="4" type="ORF">IFR04_007171</name>
</gene>
<dbReference type="Gene3D" id="3.50.50.60">
    <property type="entry name" value="FAD/NAD(P)-binding domain"/>
    <property type="match status" value="1"/>
</dbReference>
<dbReference type="PANTHER" id="PTHR11552">
    <property type="entry name" value="GLUCOSE-METHANOL-CHOLINE GMC OXIDOREDUCTASE"/>
    <property type="match status" value="1"/>
</dbReference>
<keyword evidence="2" id="KW-0274">FAD</keyword>
<dbReference type="Proteomes" id="UP000664132">
    <property type="component" value="Unassembled WGS sequence"/>
</dbReference>
<dbReference type="PROSITE" id="PS51257">
    <property type="entry name" value="PROKAR_LIPOPROTEIN"/>
    <property type="match status" value="1"/>
</dbReference>
<dbReference type="InterPro" id="IPR012132">
    <property type="entry name" value="GMC_OxRdtase"/>
</dbReference>
<dbReference type="InterPro" id="IPR036188">
    <property type="entry name" value="FAD/NAD-bd_sf"/>
</dbReference>
<comment type="cofactor">
    <cofactor evidence="2">
        <name>FAD</name>
        <dbReference type="ChEBI" id="CHEBI:57692"/>
    </cofactor>
</comment>